<sequence>MSFLIYSLPEIVSPFVLTLVRQIVTNNKLKLLKIITKNDCVPKHAILIVKEIVLKNNNKNKLEEDWEERKYFHLEQVLHLQH</sequence>
<dbReference type="Proteomes" id="UP000580250">
    <property type="component" value="Unassembled WGS sequence"/>
</dbReference>
<evidence type="ECO:0000313" key="1">
    <source>
        <dbReference type="EMBL" id="CAD2195937.1"/>
    </source>
</evidence>
<protein>
    <submittedName>
        <fullName evidence="1">Uncharacterized protein</fullName>
    </submittedName>
</protein>
<organism evidence="1 2">
    <name type="scientific">Meloidogyne enterolobii</name>
    <name type="common">Root-knot nematode worm</name>
    <name type="synonym">Meloidogyne mayaguensis</name>
    <dbReference type="NCBI Taxonomy" id="390850"/>
    <lineage>
        <taxon>Eukaryota</taxon>
        <taxon>Metazoa</taxon>
        <taxon>Ecdysozoa</taxon>
        <taxon>Nematoda</taxon>
        <taxon>Chromadorea</taxon>
        <taxon>Rhabditida</taxon>
        <taxon>Tylenchina</taxon>
        <taxon>Tylenchomorpha</taxon>
        <taxon>Tylenchoidea</taxon>
        <taxon>Meloidogynidae</taxon>
        <taxon>Meloidogyninae</taxon>
        <taxon>Meloidogyne</taxon>
    </lineage>
</organism>
<gene>
    <name evidence="1" type="ORF">MENT_LOCUS49057</name>
</gene>
<proteinExistence type="predicted"/>
<accession>A0A6V7XAB8</accession>
<dbReference type="EMBL" id="CAJEWN010001260">
    <property type="protein sequence ID" value="CAD2195937.1"/>
    <property type="molecule type" value="Genomic_DNA"/>
</dbReference>
<name>A0A6V7XAB8_MELEN</name>
<comment type="caution">
    <text evidence="1">The sequence shown here is derived from an EMBL/GenBank/DDBJ whole genome shotgun (WGS) entry which is preliminary data.</text>
</comment>
<reference evidence="1 2" key="1">
    <citation type="submission" date="2020-08" db="EMBL/GenBank/DDBJ databases">
        <authorList>
            <person name="Koutsovoulos G."/>
            <person name="Danchin GJ E."/>
        </authorList>
    </citation>
    <scope>NUCLEOTIDE SEQUENCE [LARGE SCALE GENOMIC DNA]</scope>
</reference>
<evidence type="ECO:0000313" key="2">
    <source>
        <dbReference type="Proteomes" id="UP000580250"/>
    </source>
</evidence>
<dbReference type="AlphaFoldDB" id="A0A6V7XAB8"/>